<dbReference type="InterPro" id="IPR015890">
    <property type="entry name" value="Chorismate_C"/>
</dbReference>
<reference evidence="8 9" key="1">
    <citation type="submission" date="2016-10" db="EMBL/GenBank/DDBJ databases">
        <authorList>
            <person name="Varghese N."/>
            <person name="Submissions S."/>
        </authorList>
    </citation>
    <scope>NUCLEOTIDE SEQUENCE [LARGE SCALE GENOMIC DNA]</scope>
    <source>
        <strain evidence="8 9">IAM 15147</strain>
    </source>
</reference>
<gene>
    <name evidence="8" type="ORF">SAMN04487783_0952</name>
</gene>
<accession>A0AA94HLJ8</accession>
<keyword evidence="9" id="KW-1185">Reference proteome</keyword>
<sequence>MPGLRVRSERMELGRLLEHADPRAPLAVRRGADGIVGRGEALRLEFHGPSRFTDAADAWRRVAQDALVDDAVGVPGTGLIAFGAFAFDDASAATSVLIVPQVVVGRRGDDEWVTWIGDQGRLHPTAVDDVRVELRDGAIDAARYRAVVAEATERIRAGEAEKIVVARDRVGQLPPDGDVRSVAVGLVQRYPDAVTYAVDGLIGASPETLIAAHHGHFFSRVLAGTAARGATPALDADIAESLADGDKDMREHRFAAASAIEVLRRLAPDARASEPFPLQLPNLWHLATDITGTLGEHSTLDVLALLHPTAAVAGTPRSAALQLIRDLEGIDRGRYAGPVGWIDGNGGGEWVIALRGADIAADGSIRAFAGAGIVAGSDPDAELAETGVKLRPITDALADPLPAARPETPRPAERLPGRQ</sequence>
<dbReference type="RefSeq" id="WP_092916457.1">
    <property type="nucleotide sequence ID" value="NZ_FOZN01000002.1"/>
</dbReference>
<protein>
    <recommendedName>
        <fullName evidence="3">isochorismate synthase</fullName>
        <ecNumber evidence="3">5.4.4.2</ecNumber>
    </recommendedName>
    <alternativeName>
        <fullName evidence="5">Isochorismate mutase</fullName>
    </alternativeName>
</protein>
<dbReference type="EC" id="5.4.4.2" evidence="3"/>
<keyword evidence="4" id="KW-0413">Isomerase</keyword>
<dbReference type="PANTHER" id="PTHR42839:SF2">
    <property type="entry name" value="ISOCHORISMATE SYNTHASE ENTC"/>
    <property type="match status" value="1"/>
</dbReference>
<dbReference type="InterPro" id="IPR005801">
    <property type="entry name" value="ADC_synthase"/>
</dbReference>
<evidence type="ECO:0000313" key="8">
    <source>
        <dbReference type="EMBL" id="SFS07378.1"/>
    </source>
</evidence>
<name>A0AA94HLJ8_9MICO</name>
<evidence type="ECO:0000256" key="6">
    <source>
        <dbReference type="SAM" id="MobiDB-lite"/>
    </source>
</evidence>
<dbReference type="AlphaFoldDB" id="A0AA94HLJ8"/>
<feature type="domain" description="Chorismate-utilising enzyme C-terminal" evidence="7">
    <location>
        <begin position="142"/>
        <end position="389"/>
    </location>
</feature>
<dbReference type="Proteomes" id="UP000198506">
    <property type="component" value="Unassembled WGS sequence"/>
</dbReference>
<comment type="caution">
    <text evidence="8">The sequence shown here is derived from an EMBL/GenBank/DDBJ whole genome shotgun (WGS) entry which is preliminary data.</text>
</comment>
<dbReference type="PANTHER" id="PTHR42839">
    <property type="entry name" value="ISOCHORISMATE SYNTHASE ENTC"/>
    <property type="match status" value="1"/>
</dbReference>
<proteinExistence type="inferred from homology"/>
<comment type="similarity">
    <text evidence="2">Belongs to the isochorismate synthase family.</text>
</comment>
<feature type="compositionally biased region" description="Low complexity" evidence="6">
    <location>
        <begin position="395"/>
        <end position="406"/>
    </location>
</feature>
<dbReference type="Pfam" id="PF00425">
    <property type="entry name" value="Chorismate_bind"/>
    <property type="match status" value="1"/>
</dbReference>
<evidence type="ECO:0000256" key="5">
    <source>
        <dbReference type="ARBA" id="ARBA00041564"/>
    </source>
</evidence>
<evidence type="ECO:0000256" key="1">
    <source>
        <dbReference type="ARBA" id="ARBA00000799"/>
    </source>
</evidence>
<dbReference type="EMBL" id="FOZN01000002">
    <property type="protein sequence ID" value="SFS07378.1"/>
    <property type="molecule type" value="Genomic_DNA"/>
</dbReference>
<evidence type="ECO:0000313" key="9">
    <source>
        <dbReference type="Proteomes" id="UP000198506"/>
    </source>
</evidence>
<evidence type="ECO:0000256" key="3">
    <source>
        <dbReference type="ARBA" id="ARBA00012824"/>
    </source>
</evidence>
<evidence type="ECO:0000259" key="7">
    <source>
        <dbReference type="Pfam" id="PF00425"/>
    </source>
</evidence>
<dbReference type="NCBIfam" id="TIGR00543">
    <property type="entry name" value="isochor_syn"/>
    <property type="match status" value="1"/>
</dbReference>
<organism evidence="8 9">
    <name type="scientific">Agrococcus baldri</name>
    <dbReference type="NCBI Taxonomy" id="153730"/>
    <lineage>
        <taxon>Bacteria</taxon>
        <taxon>Bacillati</taxon>
        <taxon>Actinomycetota</taxon>
        <taxon>Actinomycetes</taxon>
        <taxon>Micrococcales</taxon>
        <taxon>Microbacteriaceae</taxon>
        <taxon>Agrococcus</taxon>
    </lineage>
</organism>
<evidence type="ECO:0000256" key="2">
    <source>
        <dbReference type="ARBA" id="ARBA00005297"/>
    </source>
</evidence>
<dbReference type="Gene3D" id="3.60.120.10">
    <property type="entry name" value="Anthranilate synthase"/>
    <property type="match status" value="1"/>
</dbReference>
<feature type="compositionally biased region" description="Basic and acidic residues" evidence="6">
    <location>
        <begin position="407"/>
        <end position="419"/>
    </location>
</feature>
<feature type="region of interest" description="Disordered" evidence="6">
    <location>
        <begin position="395"/>
        <end position="419"/>
    </location>
</feature>
<dbReference type="SUPFAM" id="SSF56322">
    <property type="entry name" value="ADC synthase"/>
    <property type="match status" value="1"/>
</dbReference>
<comment type="catalytic activity">
    <reaction evidence="1">
        <text>chorismate = isochorismate</text>
        <dbReference type="Rhea" id="RHEA:18985"/>
        <dbReference type="ChEBI" id="CHEBI:29748"/>
        <dbReference type="ChEBI" id="CHEBI:29780"/>
        <dbReference type="EC" id="5.4.4.2"/>
    </reaction>
</comment>
<evidence type="ECO:0000256" key="4">
    <source>
        <dbReference type="ARBA" id="ARBA00023235"/>
    </source>
</evidence>
<dbReference type="GO" id="GO:0008909">
    <property type="term" value="F:isochorismate synthase activity"/>
    <property type="evidence" value="ECO:0007669"/>
    <property type="project" value="UniProtKB-EC"/>
</dbReference>
<dbReference type="InterPro" id="IPR004561">
    <property type="entry name" value="IsoChor_synthase"/>
</dbReference>